<evidence type="ECO:0000256" key="2">
    <source>
        <dbReference type="ARBA" id="ARBA00022448"/>
    </source>
</evidence>
<dbReference type="InterPro" id="IPR008218">
    <property type="entry name" value="ATPase_V1-cplx_f_g_su"/>
</dbReference>
<organism evidence="4 5">
    <name type="scientific">Candidatus Borkfalkia ceftriaxoniphila</name>
    <dbReference type="NCBI Taxonomy" id="2508949"/>
    <lineage>
        <taxon>Bacteria</taxon>
        <taxon>Bacillati</taxon>
        <taxon>Bacillota</taxon>
        <taxon>Clostridia</taxon>
        <taxon>Christensenellales</taxon>
        <taxon>Christensenellaceae</taxon>
        <taxon>Candidatus Borkfalkia</taxon>
    </lineage>
</organism>
<name>A0A4Q2KBY3_9FIRM</name>
<evidence type="ECO:0000313" key="5">
    <source>
        <dbReference type="Proteomes" id="UP000291269"/>
    </source>
</evidence>
<dbReference type="InterPro" id="IPR036906">
    <property type="entry name" value="ATPase_V1_fsu_sf"/>
</dbReference>
<keyword evidence="5" id="KW-1185">Reference proteome</keyword>
<dbReference type="EMBL" id="SDOZ01000002">
    <property type="protein sequence ID" value="RXZ61002.1"/>
    <property type="molecule type" value="Genomic_DNA"/>
</dbReference>
<protein>
    <submittedName>
        <fullName evidence="4">V-type ATP synthase subunit F</fullName>
    </submittedName>
</protein>
<dbReference type="AlphaFoldDB" id="A0A4Q2KBY3"/>
<comment type="similarity">
    <text evidence="1">Belongs to the V-ATPase F subunit family.</text>
</comment>
<sequence length="121" mass="13334">MPLGRGSGKRMKGKTAIIGDGDSILVFKAIGMDAYSAASPEKARELLHTLSKEYQIIYVTDVLAKEIDDTISRFVESPYPVVIPVPSMNGSNGYGFEILKRETERALGIDILSQEEKKNEQ</sequence>
<proteinExistence type="inferred from homology"/>
<dbReference type="Proteomes" id="UP000291269">
    <property type="component" value="Unassembled WGS sequence"/>
</dbReference>
<evidence type="ECO:0000256" key="3">
    <source>
        <dbReference type="ARBA" id="ARBA00023065"/>
    </source>
</evidence>
<reference evidence="4 5" key="1">
    <citation type="journal article" date="2019" name="Gut">
        <title>Antibiotics-induced monodominance of a novel gut bacterial order.</title>
        <authorList>
            <person name="Hildebrand F."/>
            <person name="Moitinho-Silva L."/>
            <person name="Blasche S."/>
            <person name="Jahn M.T."/>
            <person name="Gossmann T.I."/>
            <person name="Heuerta-Cepas J."/>
            <person name="Hercog R."/>
            <person name="Luetge M."/>
            <person name="Bahram M."/>
            <person name="Pryszlak A."/>
            <person name="Alves R.J."/>
            <person name="Waszak S.M."/>
            <person name="Zhu A."/>
            <person name="Ye L."/>
            <person name="Costea P.I."/>
            <person name="Aalvink S."/>
            <person name="Belzer C."/>
            <person name="Forslund S.K."/>
            <person name="Sunagawa S."/>
            <person name="Hentschel U."/>
            <person name="Merten C."/>
            <person name="Patil K.R."/>
            <person name="Benes V."/>
            <person name="Bork P."/>
        </authorList>
    </citation>
    <scope>NUCLEOTIDE SEQUENCE [LARGE SCALE GENOMIC DNA]</scope>
    <source>
        <strain evidence="4 5">HDS1380</strain>
    </source>
</reference>
<evidence type="ECO:0000256" key="1">
    <source>
        <dbReference type="ARBA" id="ARBA00010148"/>
    </source>
</evidence>
<comment type="caution">
    <text evidence="4">The sequence shown here is derived from an EMBL/GenBank/DDBJ whole genome shotgun (WGS) entry which is preliminary data.</text>
</comment>
<accession>A0A4Q2KBY3</accession>
<dbReference type="SUPFAM" id="SSF159468">
    <property type="entry name" value="AtpF-like"/>
    <property type="match status" value="1"/>
</dbReference>
<keyword evidence="2" id="KW-0813">Transport</keyword>
<keyword evidence="3" id="KW-0406">Ion transport</keyword>
<evidence type="ECO:0000313" key="4">
    <source>
        <dbReference type="EMBL" id="RXZ61002.1"/>
    </source>
</evidence>
<dbReference type="OrthoDB" id="5311at2"/>
<dbReference type="GO" id="GO:0046961">
    <property type="term" value="F:proton-transporting ATPase activity, rotational mechanism"/>
    <property type="evidence" value="ECO:0007669"/>
    <property type="project" value="InterPro"/>
</dbReference>
<gene>
    <name evidence="4" type="ORF">ESZ91_01060</name>
</gene>
<dbReference type="Pfam" id="PF01990">
    <property type="entry name" value="ATP-synt_F"/>
    <property type="match status" value="1"/>
</dbReference>
<dbReference type="Gene3D" id="3.40.50.10580">
    <property type="entry name" value="ATPase, V1 complex, subunit F"/>
    <property type="match status" value="1"/>
</dbReference>